<dbReference type="PROSITE" id="PS51257">
    <property type="entry name" value="PROKAR_LIPOPROTEIN"/>
    <property type="match status" value="1"/>
</dbReference>
<dbReference type="InterPro" id="IPR013728">
    <property type="entry name" value="BT_3987-like_N"/>
</dbReference>
<evidence type="ECO:0000259" key="2">
    <source>
        <dbReference type="PROSITE" id="PS50022"/>
    </source>
</evidence>
<dbReference type="AlphaFoldDB" id="A0A1H3VR75"/>
<dbReference type="Pfam" id="PF08522">
    <property type="entry name" value="BT_3987-like_N"/>
    <property type="match status" value="1"/>
</dbReference>
<dbReference type="Pfam" id="PF00754">
    <property type="entry name" value="F5_F8_type_C"/>
    <property type="match status" value="1"/>
</dbReference>
<dbReference type="Gene3D" id="2.60.120.260">
    <property type="entry name" value="Galactose-binding domain-like"/>
    <property type="match status" value="1"/>
</dbReference>
<dbReference type="STRING" id="551991.SAMN05192529_101387"/>
<accession>A0A1H3VR75</accession>
<feature type="signal peptide" evidence="1">
    <location>
        <begin position="1"/>
        <end position="26"/>
    </location>
</feature>
<evidence type="ECO:0000256" key="1">
    <source>
        <dbReference type="SAM" id="SignalP"/>
    </source>
</evidence>
<feature type="domain" description="F5/8 type C" evidence="2">
    <location>
        <begin position="169"/>
        <end position="298"/>
    </location>
</feature>
<dbReference type="Gene3D" id="2.60.40.1740">
    <property type="entry name" value="hypothetical protein (bacova_03559)"/>
    <property type="match status" value="1"/>
</dbReference>
<dbReference type="InterPro" id="IPR008979">
    <property type="entry name" value="Galactose-bd-like_sf"/>
</dbReference>
<gene>
    <name evidence="3" type="ORF">SAMN05192529_101387</name>
</gene>
<feature type="chain" id="PRO_5011592941" evidence="1">
    <location>
        <begin position="27"/>
        <end position="320"/>
    </location>
</feature>
<dbReference type="OrthoDB" id="792783at2"/>
<dbReference type="RefSeq" id="WP_091392570.1">
    <property type="nucleotide sequence ID" value="NZ_FNQY01000001.1"/>
</dbReference>
<proteinExistence type="predicted"/>
<dbReference type="InterPro" id="IPR000421">
    <property type="entry name" value="FA58C"/>
</dbReference>
<keyword evidence="4" id="KW-1185">Reference proteome</keyword>
<protein>
    <submittedName>
        <fullName evidence="3">F5/8 type C domain-containing protein</fullName>
    </submittedName>
</protein>
<evidence type="ECO:0000313" key="4">
    <source>
        <dbReference type="Proteomes" id="UP000199041"/>
    </source>
</evidence>
<reference evidence="3 4" key="1">
    <citation type="submission" date="2016-10" db="EMBL/GenBank/DDBJ databases">
        <authorList>
            <person name="de Groot N.N."/>
        </authorList>
    </citation>
    <scope>NUCLEOTIDE SEQUENCE [LARGE SCALE GENOMIC DNA]</scope>
    <source>
        <strain evidence="3 4">Vu-144</strain>
    </source>
</reference>
<dbReference type="PROSITE" id="PS50022">
    <property type="entry name" value="FA58C_3"/>
    <property type="match status" value="1"/>
</dbReference>
<evidence type="ECO:0000313" key="3">
    <source>
        <dbReference type="EMBL" id="SDZ77315.1"/>
    </source>
</evidence>
<dbReference type="EMBL" id="FNQY01000001">
    <property type="protein sequence ID" value="SDZ77315.1"/>
    <property type="molecule type" value="Genomic_DNA"/>
</dbReference>
<sequence length="320" mass="36506">MKRLINKNSRPLIWLMLMTASIMAFSCNKWDDLTSPNESSVYMAQSGERGELHFYRIDSVQEFYFGASVGGFNGAPQNMNVSFEVDPSLVSTFNTDHSYLNYNFVELPDSSYTISGLESTIDKGVSDSKALKVSVMVNKLDPYTDYVLPIKIKSISAGNLDTTMSVSYFFIDSLYIRSRTVSGTLTVSNENSGGANAKEGSVRLNDNDYSTKFLYNYVDNSWMQLKLDAPAKLNAYELTSGNDADDRDPKNWQFLGSNDGSNWTVLDEHTDYKFYNRSQTIRFEYNDPSGEQYQYYRLLIQKNNGSNLFQMTEWTLLQYY</sequence>
<dbReference type="SUPFAM" id="SSF49785">
    <property type="entry name" value="Galactose-binding domain-like"/>
    <property type="match status" value="1"/>
</dbReference>
<name>A0A1H3VR75_9BACT</name>
<dbReference type="Proteomes" id="UP000199041">
    <property type="component" value="Unassembled WGS sequence"/>
</dbReference>
<organism evidence="3 4">
    <name type="scientific">Arachidicoccus rhizosphaerae</name>
    <dbReference type="NCBI Taxonomy" id="551991"/>
    <lineage>
        <taxon>Bacteria</taxon>
        <taxon>Pseudomonadati</taxon>
        <taxon>Bacteroidota</taxon>
        <taxon>Chitinophagia</taxon>
        <taxon>Chitinophagales</taxon>
        <taxon>Chitinophagaceae</taxon>
        <taxon>Arachidicoccus</taxon>
    </lineage>
</organism>
<keyword evidence="1" id="KW-0732">Signal</keyword>